<dbReference type="GO" id="GO:0006508">
    <property type="term" value="P:proteolysis"/>
    <property type="evidence" value="ECO:0007669"/>
    <property type="project" value="UniProtKB-KW"/>
</dbReference>
<organism evidence="8 9">
    <name type="scientific">Powellomyces hirtus</name>
    <dbReference type="NCBI Taxonomy" id="109895"/>
    <lineage>
        <taxon>Eukaryota</taxon>
        <taxon>Fungi</taxon>
        <taxon>Fungi incertae sedis</taxon>
        <taxon>Chytridiomycota</taxon>
        <taxon>Chytridiomycota incertae sedis</taxon>
        <taxon>Chytridiomycetes</taxon>
        <taxon>Spizellomycetales</taxon>
        <taxon>Powellomycetaceae</taxon>
        <taxon>Powellomyces</taxon>
    </lineage>
</organism>
<keyword evidence="9" id="KW-1185">Reference proteome</keyword>
<dbReference type="InterPro" id="IPR039537">
    <property type="entry name" value="Retrotran_Ty1/copia-like"/>
</dbReference>
<dbReference type="Gene3D" id="3.30.420.10">
    <property type="entry name" value="Ribonuclease H-like superfamily/Ribonuclease H"/>
    <property type="match status" value="1"/>
</dbReference>
<protein>
    <recommendedName>
        <fullName evidence="7">Integrase catalytic domain-containing protein</fullName>
    </recommendedName>
</protein>
<keyword evidence="2" id="KW-0645">Protease</keyword>
<evidence type="ECO:0000313" key="9">
    <source>
        <dbReference type="Proteomes" id="UP000318582"/>
    </source>
</evidence>
<dbReference type="Pfam" id="PF22936">
    <property type="entry name" value="Pol_BBD"/>
    <property type="match status" value="1"/>
</dbReference>
<dbReference type="Pfam" id="PF19259">
    <property type="entry name" value="Ty3_capsid"/>
    <property type="match status" value="1"/>
</dbReference>
<feature type="coiled-coil region" evidence="5">
    <location>
        <begin position="284"/>
        <end position="311"/>
    </location>
</feature>
<dbReference type="Proteomes" id="UP000318582">
    <property type="component" value="Unassembled WGS sequence"/>
</dbReference>
<evidence type="ECO:0000256" key="4">
    <source>
        <dbReference type="ARBA" id="ARBA00049244"/>
    </source>
</evidence>
<feature type="domain" description="Integrase catalytic" evidence="7">
    <location>
        <begin position="513"/>
        <end position="601"/>
    </location>
</feature>
<evidence type="ECO:0000256" key="3">
    <source>
        <dbReference type="ARBA" id="ARBA00048173"/>
    </source>
</evidence>
<dbReference type="EMBL" id="QEAQ01000285">
    <property type="protein sequence ID" value="TPX52902.1"/>
    <property type="molecule type" value="Genomic_DNA"/>
</dbReference>
<dbReference type="GO" id="GO:0003887">
    <property type="term" value="F:DNA-directed DNA polymerase activity"/>
    <property type="evidence" value="ECO:0007669"/>
    <property type="project" value="UniProtKB-EC"/>
</dbReference>
<proteinExistence type="predicted"/>
<dbReference type="GO" id="GO:0008233">
    <property type="term" value="F:peptidase activity"/>
    <property type="evidence" value="ECO:0007669"/>
    <property type="project" value="UniProtKB-KW"/>
</dbReference>
<dbReference type="InterPro" id="IPR036397">
    <property type="entry name" value="RNaseH_sf"/>
</dbReference>
<gene>
    <name evidence="8" type="ORF">PhCBS80983_g06423</name>
</gene>
<evidence type="ECO:0000256" key="1">
    <source>
        <dbReference type="ARBA" id="ARBA00022578"/>
    </source>
</evidence>
<dbReference type="InterPro" id="IPR054722">
    <property type="entry name" value="PolX-like_BBD"/>
</dbReference>
<feature type="compositionally biased region" description="Polar residues" evidence="6">
    <location>
        <begin position="209"/>
        <end position="219"/>
    </location>
</feature>
<evidence type="ECO:0000256" key="2">
    <source>
        <dbReference type="ARBA" id="ARBA00022670"/>
    </source>
</evidence>
<sequence length="601" mass="66083">MQQKFSVDYDQSLTNLWKSALKIAIASLPKNLKNFSGRNNSGQPDYQSLFDYIHAFNNYFSVAQLSDVNQVLLAVSYLTGEAAQRYKSYQLAMNAGTEPLIATWEQLQTYLKKAHCPINHQDVILEKFYNLKQGKRSVDQLNKAFLDLRIQLPHPLTSEEERNFYKRALDPHYLLPITAGNTNRQLSLAELQATALRLEALNKRINQLDSSSSSALQSGNKKKQKSSPAANTAPVLTTPSVAAPATAESPKKPSKRDAIPVKANVTCPFCFATGKHNYWDCPRATDSQKQAERKKRKLENHQKQLASANAMTAISSVLLVASTAPTLALEDSDSSKAFRAASNGKLKWVVDSGVSDHMCYQESAFLHLKPITHTVEVANGVIVDATALEDISVTYQGHGLIIRDRIHCSMDLPDGISLTIPRTPSGQLPFTCKLRTAAPASSLALATGAPTILSLGDYLLWHAQLGHPSYDCFKELATALPLAFTLPPSDAIPLCAECAVGKGHRVAKPKVNPTIYPDDSDLIHVDLFGPVSTPSLLGAIYCLVILDQDTRYSKSYFLKDKSAHTVHTCLLDYAALYKTQRGYPIKQAHTDQGSEFLNDVI</sequence>
<comment type="catalytic activity">
    <reaction evidence="4">
        <text>DNA(n) + a 2'-deoxyribonucleoside 5'-triphosphate = DNA(n+1) + diphosphate</text>
        <dbReference type="Rhea" id="RHEA:22508"/>
        <dbReference type="Rhea" id="RHEA-COMP:17339"/>
        <dbReference type="Rhea" id="RHEA-COMP:17340"/>
        <dbReference type="ChEBI" id="CHEBI:33019"/>
        <dbReference type="ChEBI" id="CHEBI:61560"/>
        <dbReference type="ChEBI" id="CHEBI:173112"/>
        <dbReference type="EC" id="2.7.7.7"/>
    </reaction>
</comment>
<dbReference type="PANTHER" id="PTHR42648:SF24">
    <property type="entry name" value="INTEGRASE CATALYTIC DOMAIN-CONTAINING PROTEIN"/>
    <property type="match status" value="1"/>
</dbReference>
<feature type="compositionally biased region" description="Polar residues" evidence="6">
    <location>
        <begin position="226"/>
        <end position="240"/>
    </location>
</feature>
<dbReference type="STRING" id="109895.A0A507DMK8"/>
<dbReference type="GO" id="GO:0015074">
    <property type="term" value="P:DNA integration"/>
    <property type="evidence" value="ECO:0007669"/>
    <property type="project" value="InterPro"/>
</dbReference>
<keyword evidence="2" id="KW-0378">Hydrolase</keyword>
<keyword evidence="1" id="KW-0815">Transposition</keyword>
<dbReference type="InterPro" id="IPR045358">
    <property type="entry name" value="Ty3_capsid"/>
</dbReference>
<dbReference type="GO" id="GO:0003676">
    <property type="term" value="F:nucleic acid binding"/>
    <property type="evidence" value="ECO:0007669"/>
    <property type="project" value="InterPro"/>
</dbReference>
<evidence type="ECO:0000259" key="7">
    <source>
        <dbReference type="PROSITE" id="PS50994"/>
    </source>
</evidence>
<comment type="catalytic activity">
    <reaction evidence="3">
        <text>DNA(n) + a 2'-deoxyribonucleoside 5'-triphosphate = DNA(n+1) + diphosphate</text>
        <dbReference type="Rhea" id="RHEA:22508"/>
        <dbReference type="Rhea" id="RHEA-COMP:17339"/>
        <dbReference type="Rhea" id="RHEA-COMP:17340"/>
        <dbReference type="ChEBI" id="CHEBI:33019"/>
        <dbReference type="ChEBI" id="CHEBI:61560"/>
        <dbReference type="ChEBI" id="CHEBI:173112"/>
        <dbReference type="EC" id="2.7.7.49"/>
    </reaction>
</comment>
<dbReference type="AlphaFoldDB" id="A0A507DMK8"/>
<evidence type="ECO:0000256" key="5">
    <source>
        <dbReference type="SAM" id="Coils"/>
    </source>
</evidence>
<name>A0A507DMK8_9FUNG</name>
<dbReference type="GO" id="GO:0032196">
    <property type="term" value="P:transposition"/>
    <property type="evidence" value="ECO:0007669"/>
    <property type="project" value="UniProtKB-KW"/>
</dbReference>
<evidence type="ECO:0000313" key="8">
    <source>
        <dbReference type="EMBL" id="TPX52902.1"/>
    </source>
</evidence>
<keyword evidence="5" id="KW-0175">Coiled coil</keyword>
<dbReference type="PROSITE" id="PS50994">
    <property type="entry name" value="INTEGRASE"/>
    <property type="match status" value="1"/>
</dbReference>
<dbReference type="SUPFAM" id="SSF53098">
    <property type="entry name" value="Ribonuclease H-like"/>
    <property type="match status" value="1"/>
</dbReference>
<dbReference type="GO" id="GO:0005634">
    <property type="term" value="C:nucleus"/>
    <property type="evidence" value="ECO:0007669"/>
    <property type="project" value="UniProtKB-ARBA"/>
</dbReference>
<dbReference type="InterPro" id="IPR001584">
    <property type="entry name" value="Integrase_cat-core"/>
</dbReference>
<comment type="caution">
    <text evidence="8">The sequence shown here is derived from an EMBL/GenBank/DDBJ whole genome shotgun (WGS) entry which is preliminary data.</text>
</comment>
<accession>A0A507DMK8</accession>
<dbReference type="PANTHER" id="PTHR42648">
    <property type="entry name" value="TRANSPOSASE, PUTATIVE-RELATED"/>
    <property type="match status" value="1"/>
</dbReference>
<dbReference type="GO" id="GO:0003964">
    <property type="term" value="F:RNA-directed DNA polymerase activity"/>
    <property type="evidence" value="ECO:0007669"/>
    <property type="project" value="UniProtKB-EC"/>
</dbReference>
<reference evidence="8 9" key="1">
    <citation type="journal article" date="2019" name="Sci. Rep.">
        <title>Comparative genomics of chytrid fungi reveal insights into the obligate biotrophic and pathogenic lifestyle of Synchytrium endobioticum.</title>
        <authorList>
            <person name="van de Vossenberg B.T.L.H."/>
            <person name="Warris S."/>
            <person name="Nguyen H.D.T."/>
            <person name="van Gent-Pelzer M.P.E."/>
            <person name="Joly D.L."/>
            <person name="van de Geest H.C."/>
            <person name="Bonants P.J.M."/>
            <person name="Smith D.S."/>
            <person name="Levesque C.A."/>
            <person name="van der Lee T.A.J."/>
        </authorList>
    </citation>
    <scope>NUCLEOTIDE SEQUENCE [LARGE SCALE GENOMIC DNA]</scope>
    <source>
        <strain evidence="8 9">CBS 809.83</strain>
    </source>
</reference>
<evidence type="ECO:0000256" key="6">
    <source>
        <dbReference type="SAM" id="MobiDB-lite"/>
    </source>
</evidence>
<dbReference type="InterPro" id="IPR012337">
    <property type="entry name" value="RNaseH-like_sf"/>
</dbReference>
<feature type="region of interest" description="Disordered" evidence="6">
    <location>
        <begin position="209"/>
        <end position="257"/>
    </location>
</feature>